<dbReference type="InterPro" id="IPR022028">
    <property type="entry name" value="DUF3604"/>
</dbReference>
<dbReference type="Pfam" id="PF12228">
    <property type="entry name" value="DUF3604"/>
    <property type="match status" value="1"/>
</dbReference>
<sequence>MRLFAGYDYPEEIFERSDFATLAYSQGVPMGGDLSLESSRSPTFLAQASRDAHSAGLQRMQIIRGWVEEGELKEAIFDIACDNGSPDPSTHRCADNGAQIDVTSCEIPSGYGQTQFDVSWTDPDFDPNRRAFYYARVLENPTCRWSTWEANRQGKEVRDGLPLTILERAWSSPIWVKPQ</sequence>
<reference evidence="1 2" key="1">
    <citation type="submission" date="2015-10" db="EMBL/GenBank/DDBJ databases">
        <title>Metagenome-Assembled Genomes uncover a global brackish microbiome.</title>
        <authorList>
            <person name="Hugerth L.W."/>
            <person name="Larsson J."/>
            <person name="Alneberg J."/>
            <person name="Lindh M.V."/>
            <person name="Legrand C."/>
            <person name="Pinhassi J."/>
            <person name="Andersson A.F."/>
        </authorList>
    </citation>
    <scope>NUCLEOTIDE SEQUENCE [LARGE SCALE GENOMIC DNA]</scope>
    <source>
        <strain evidence="1">BACL4 MAG-120507-bin80</strain>
    </source>
</reference>
<evidence type="ECO:0000313" key="2">
    <source>
        <dbReference type="Proteomes" id="UP000051934"/>
    </source>
</evidence>
<dbReference type="EMBL" id="LIBB01000466">
    <property type="protein sequence ID" value="KRO69792.1"/>
    <property type="molecule type" value="Genomic_DNA"/>
</dbReference>
<organism evidence="1 2">
    <name type="scientific">OM182 bacterium BACL3 MAG-120507-bin80</name>
    <dbReference type="NCBI Taxonomy" id="1655577"/>
    <lineage>
        <taxon>Bacteria</taxon>
        <taxon>Pseudomonadati</taxon>
        <taxon>Pseudomonadota</taxon>
        <taxon>Gammaproteobacteria</taxon>
        <taxon>OMG group</taxon>
        <taxon>OM182 clade</taxon>
    </lineage>
</organism>
<proteinExistence type="predicted"/>
<evidence type="ECO:0000313" key="1">
    <source>
        <dbReference type="EMBL" id="KRO69792.1"/>
    </source>
</evidence>
<dbReference type="Proteomes" id="UP000051934">
    <property type="component" value="Unassembled WGS sequence"/>
</dbReference>
<name>A0A0R2S9J5_9GAMM</name>
<accession>A0A0R2S9J5</accession>
<evidence type="ECO:0008006" key="3">
    <source>
        <dbReference type="Google" id="ProtNLM"/>
    </source>
</evidence>
<dbReference type="AlphaFoldDB" id="A0A0R2S9J5"/>
<comment type="caution">
    <text evidence="1">The sequence shown here is derived from an EMBL/GenBank/DDBJ whole genome shotgun (WGS) entry which is preliminary data.</text>
</comment>
<gene>
    <name evidence="1" type="ORF">ABR69_01900</name>
</gene>
<protein>
    <recommendedName>
        <fullName evidence="3">DUF3604 domain-containing protein</fullName>
    </recommendedName>
</protein>